<evidence type="ECO:0000313" key="5">
    <source>
        <dbReference type="Proteomes" id="UP000542342"/>
    </source>
</evidence>
<name>A0A7V8VGS7_9BACT</name>
<keyword evidence="5" id="KW-1185">Reference proteome</keyword>
<dbReference type="AlphaFoldDB" id="A0A7V8VGS7"/>
<keyword evidence="2" id="KW-0378">Hydrolase</keyword>
<proteinExistence type="inferred from homology"/>
<protein>
    <submittedName>
        <fullName evidence="4">Acyl-CoA thioesterase</fullName>
    </submittedName>
</protein>
<dbReference type="Proteomes" id="UP000542342">
    <property type="component" value="Unassembled WGS sequence"/>
</dbReference>
<dbReference type="RefSeq" id="WP_194539517.1">
    <property type="nucleotide sequence ID" value="NZ_JACEFB010000017.1"/>
</dbReference>
<accession>A0A7V8VGS7</accession>
<sequence>MSRTYTTRRRVEFGDTDLAGIMHFANFFRFMESAETEFLRSLGLTVSWRDAGGRWGFPRVQAACEYFQPARFEDLLTITVTVEHVGQKSVRYRFDFSNEQGQTIAVGRITAVFCRAMGPDRLEAVEIPPEVRQRLQGDETPDLAHIPPVPDVP</sequence>
<evidence type="ECO:0000313" key="4">
    <source>
        <dbReference type="EMBL" id="MBA2227651.1"/>
    </source>
</evidence>
<comment type="caution">
    <text evidence="4">The sequence shown here is derived from an EMBL/GenBank/DDBJ whole genome shotgun (WGS) entry which is preliminary data.</text>
</comment>
<dbReference type="PIRSF" id="PIRSF003230">
    <property type="entry name" value="YbgC"/>
    <property type="match status" value="1"/>
</dbReference>
<dbReference type="InterPro" id="IPR050563">
    <property type="entry name" value="4-hydroxybenzoyl-CoA_TE"/>
</dbReference>
<dbReference type="EMBL" id="JACEFB010000017">
    <property type="protein sequence ID" value="MBA2227651.1"/>
    <property type="molecule type" value="Genomic_DNA"/>
</dbReference>
<dbReference type="PANTHER" id="PTHR31793">
    <property type="entry name" value="4-HYDROXYBENZOYL-COA THIOESTERASE FAMILY MEMBER"/>
    <property type="match status" value="1"/>
</dbReference>
<dbReference type="PANTHER" id="PTHR31793:SF27">
    <property type="entry name" value="NOVEL THIOESTERASE SUPERFAMILY DOMAIN AND SAPOSIN A-TYPE DOMAIN CONTAINING PROTEIN (0610012H03RIK)"/>
    <property type="match status" value="1"/>
</dbReference>
<evidence type="ECO:0000256" key="2">
    <source>
        <dbReference type="ARBA" id="ARBA00022801"/>
    </source>
</evidence>
<evidence type="ECO:0000256" key="1">
    <source>
        <dbReference type="ARBA" id="ARBA00005953"/>
    </source>
</evidence>
<feature type="region of interest" description="Disordered" evidence="3">
    <location>
        <begin position="133"/>
        <end position="153"/>
    </location>
</feature>
<dbReference type="CDD" id="cd00586">
    <property type="entry name" value="4HBT"/>
    <property type="match status" value="1"/>
</dbReference>
<organism evidence="4 5">
    <name type="scientific">Thermogemmata fonticola</name>
    <dbReference type="NCBI Taxonomy" id="2755323"/>
    <lineage>
        <taxon>Bacteria</taxon>
        <taxon>Pseudomonadati</taxon>
        <taxon>Planctomycetota</taxon>
        <taxon>Planctomycetia</taxon>
        <taxon>Gemmatales</taxon>
        <taxon>Gemmataceae</taxon>
        <taxon>Thermogemmata</taxon>
    </lineage>
</organism>
<dbReference type="InterPro" id="IPR029069">
    <property type="entry name" value="HotDog_dom_sf"/>
</dbReference>
<dbReference type="SUPFAM" id="SSF54637">
    <property type="entry name" value="Thioesterase/thiol ester dehydrase-isomerase"/>
    <property type="match status" value="1"/>
</dbReference>
<gene>
    <name evidence="4" type="ORF">H0921_15950</name>
</gene>
<comment type="similarity">
    <text evidence="1">Belongs to the 4-hydroxybenzoyl-CoA thioesterase family.</text>
</comment>
<reference evidence="4 5" key="1">
    <citation type="submission" date="2020-07" db="EMBL/GenBank/DDBJ databases">
        <title>Thermogemmata thermophila gen. nov., sp. nov., a novel moderate thermophilic planctomycete from a Kamchatka hot spring.</title>
        <authorList>
            <person name="Elcheninov A.G."/>
            <person name="Podosokorskaya O.A."/>
            <person name="Kovaleva O.L."/>
            <person name="Novikov A."/>
            <person name="Bonch-Osmolovskaya E.A."/>
            <person name="Toshchakov S.V."/>
            <person name="Kublanov I.V."/>
        </authorList>
    </citation>
    <scope>NUCLEOTIDE SEQUENCE [LARGE SCALE GENOMIC DNA]</scope>
    <source>
        <strain evidence="4 5">2918</strain>
    </source>
</reference>
<evidence type="ECO:0000256" key="3">
    <source>
        <dbReference type="SAM" id="MobiDB-lite"/>
    </source>
</evidence>
<dbReference type="InterPro" id="IPR006684">
    <property type="entry name" value="YbgC/YbaW"/>
</dbReference>
<dbReference type="Gene3D" id="3.10.129.10">
    <property type="entry name" value="Hotdog Thioesterase"/>
    <property type="match status" value="1"/>
</dbReference>
<dbReference type="Pfam" id="PF13279">
    <property type="entry name" value="4HBT_2"/>
    <property type="match status" value="1"/>
</dbReference>
<dbReference type="GO" id="GO:0047617">
    <property type="term" value="F:fatty acyl-CoA hydrolase activity"/>
    <property type="evidence" value="ECO:0007669"/>
    <property type="project" value="TreeGrafter"/>
</dbReference>